<keyword evidence="4" id="KW-1185">Reference proteome</keyword>
<feature type="compositionally biased region" description="Polar residues" evidence="1">
    <location>
        <begin position="414"/>
        <end position="430"/>
    </location>
</feature>
<feature type="region of interest" description="Disordered" evidence="1">
    <location>
        <begin position="1048"/>
        <end position="1089"/>
    </location>
</feature>
<keyword evidence="2" id="KW-0812">Transmembrane</keyword>
<evidence type="ECO:0000256" key="1">
    <source>
        <dbReference type="SAM" id="MobiDB-lite"/>
    </source>
</evidence>
<feature type="region of interest" description="Disordered" evidence="1">
    <location>
        <begin position="717"/>
        <end position="745"/>
    </location>
</feature>
<protein>
    <submittedName>
        <fullName evidence="3">Uncharacterized protein</fullName>
    </submittedName>
</protein>
<dbReference type="EMBL" id="KN837126">
    <property type="protein sequence ID" value="KIJ43004.1"/>
    <property type="molecule type" value="Genomic_DNA"/>
</dbReference>
<accession>A0A0C9V7L4</accession>
<evidence type="ECO:0000256" key="2">
    <source>
        <dbReference type="SAM" id="Phobius"/>
    </source>
</evidence>
<keyword evidence="2" id="KW-1133">Transmembrane helix</keyword>
<dbReference type="OrthoDB" id="3219582at2759"/>
<feature type="transmembrane region" description="Helical" evidence="2">
    <location>
        <begin position="20"/>
        <end position="41"/>
    </location>
</feature>
<feature type="region of interest" description="Disordered" evidence="1">
    <location>
        <begin position="780"/>
        <end position="858"/>
    </location>
</feature>
<gene>
    <name evidence="3" type="ORF">M422DRAFT_253798</name>
</gene>
<evidence type="ECO:0000313" key="4">
    <source>
        <dbReference type="Proteomes" id="UP000054279"/>
    </source>
</evidence>
<name>A0A0C9V7L4_SPHS4</name>
<feature type="transmembrane region" description="Helical" evidence="2">
    <location>
        <begin position="131"/>
        <end position="155"/>
    </location>
</feature>
<feature type="region of interest" description="Disordered" evidence="1">
    <location>
        <begin position="881"/>
        <end position="902"/>
    </location>
</feature>
<organism evidence="3 4">
    <name type="scientific">Sphaerobolus stellatus (strain SS14)</name>
    <dbReference type="NCBI Taxonomy" id="990650"/>
    <lineage>
        <taxon>Eukaryota</taxon>
        <taxon>Fungi</taxon>
        <taxon>Dikarya</taxon>
        <taxon>Basidiomycota</taxon>
        <taxon>Agaricomycotina</taxon>
        <taxon>Agaricomycetes</taxon>
        <taxon>Phallomycetidae</taxon>
        <taxon>Geastrales</taxon>
        <taxon>Sphaerobolaceae</taxon>
        <taxon>Sphaerobolus</taxon>
    </lineage>
</organism>
<feature type="region of interest" description="Disordered" evidence="1">
    <location>
        <begin position="413"/>
        <end position="443"/>
    </location>
</feature>
<feature type="compositionally biased region" description="Low complexity" evidence="1">
    <location>
        <begin position="1058"/>
        <end position="1089"/>
    </location>
</feature>
<feature type="compositionally biased region" description="Acidic residues" evidence="1">
    <location>
        <begin position="787"/>
        <end position="818"/>
    </location>
</feature>
<dbReference type="Proteomes" id="UP000054279">
    <property type="component" value="Unassembled WGS sequence"/>
</dbReference>
<dbReference type="HOGENOM" id="CLU_277210_0_0_1"/>
<feature type="compositionally biased region" description="Low complexity" evidence="1">
    <location>
        <begin position="582"/>
        <end position="595"/>
    </location>
</feature>
<feature type="compositionally biased region" description="Basic and acidic residues" evidence="1">
    <location>
        <begin position="819"/>
        <end position="828"/>
    </location>
</feature>
<feature type="transmembrane region" description="Helical" evidence="2">
    <location>
        <begin position="175"/>
        <end position="203"/>
    </location>
</feature>
<feature type="compositionally biased region" description="Polar residues" evidence="1">
    <location>
        <begin position="717"/>
        <end position="727"/>
    </location>
</feature>
<feature type="transmembrane region" description="Helical" evidence="2">
    <location>
        <begin position="275"/>
        <end position="297"/>
    </location>
</feature>
<feature type="compositionally biased region" description="Low complexity" evidence="1">
    <location>
        <begin position="939"/>
        <end position="960"/>
    </location>
</feature>
<evidence type="ECO:0000313" key="3">
    <source>
        <dbReference type="EMBL" id="KIJ43004.1"/>
    </source>
</evidence>
<keyword evidence="2" id="KW-0472">Membrane</keyword>
<proteinExistence type="predicted"/>
<sequence length="1145" mass="122853">MNSLCLSLAPNLRCQSLSRIQSLILVIPPALELLFSLTLAFTPNTSLRGQKRWLLVLDGVSFFALALLDVLAHSIPAISTSITPFTIIDLTIAAASFLPLLSYTLFLTLFARSTLIQAFPTRFRRILQITLFALIPFIIASNALGSLLGIAHNFVTLPSTPPRLVLGIRWLSKTYQHIAAFFSFFGVTLLTVFQAAVFTLAFTRCVRAFVDARKAEPEPAPSSAHAKEEIHMFRGLGWVAAGLKLGAIESVIGFAEGEFGVVVIRRVIRFFGRGALIIGVIKGCVPPTTYIFLILILRRMNTVEDFTRLDPELNARRNSTATMNSSRQLLHTITSKLNMSNAADMVERKPTRTGSVNRLMISNPRTSTFVHMSPGTTATFYASKGNTSFNAPAPSQSMPPFEDVHDAPFAAPIASSSTAPLPSQSRSNSQNKRKPSPAPLNLGSDSAFSRINAILLAHSGALGKDQLEQFLAGPNVNASTRRPVPEAQAKKRVTVRYDGQTPPVLEMRFSVLELDVPTEPVPPLNANVKAGKGKGALSVVMEDPREADSRAGSAFGFRFGGGDRTSVESMELPIQAAPITSQLPSQGQAQQGPSSFLQVPASRTGNRNLKNPPFPVSPIANNVNGNTVIASHFSDVSDSPGFVGQGMAEEQQAAQIQAKNQAQDIGVGAEGGLVRKSSSIRRKPVPPLHPTPVPATIAVPPALRPGLSTVTTATTTGILNRTPSGRQPQPPAISFAPTPIPAARPRANKRNTVENVLTAMRGVRGVSVGGSEFDFESEDGSVYNYGDVDDDDGMEDLDPFDEDLDPFGAPDDEKEDEELFYRRRRDESLSNTPSASPGALGAADGVLPPGEYPYPEMLDGAHGGGVAVSDDVAVANGEGAYGGVVEGDERGSTPALTRSGTLEDQISERDGLKARMTVQSLPRTPMDVEDELDLDRMNVSESPSSFGSNSSVDDNGNTNTGTSAWARTSPSNALTRVKTRSVTQSTPTVTVVPHPHHRKNRVSLRASPLDHEHVPEYQSPIALEERETETEMEMPPYPLDVYGAAPARTVARSRSRSKSSATTAARTPAKASKSASQSRSHSKSYSLHSVDMDDVDEDLTLMPGMPSSVDDRHAMLHTEMILGRGGGKGTGLVRLDSGVFGRERI</sequence>
<feature type="transmembrane region" description="Helical" evidence="2">
    <location>
        <begin position="53"/>
        <end position="75"/>
    </location>
</feature>
<feature type="compositionally biased region" description="Polar residues" evidence="1">
    <location>
        <begin position="961"/>
        <end position="985"/>
    </location>
</feature>
<feature type="region of interest" description="Disordered" evidence="1">
    <location>
        <begin position="582"/>
        <end position="615"/>
    </location>
</feature>
<feature type="region of interest" description="Disordered" evidence="1">
    <location>
        <begin position="938"/>
        <end position="1001"/>
    </location>
</feature>
<reference evidence="3 4" key="1">
    <citation type="submission" date="2014-06" db="EMBL/GenBank/DDBJ databases">
        <title>Evolutionary Origins and Diversification of the Mycorrhizal Mutualists.</title>
        <authorList>
            <consortium name="DOE Joint Genome Institute"/>
            <consortium name="Mycorrhizal Genomics Consortium"/>
            <person name="Kohler A."/>
            <person name="Kuo A."/>
            <person name="Nagy L.G."/>
            <person name="Floudas D."/>
            <person name="Copeland A."/>
            <person name="Barry K.W."/>
            <person name="Cichocki N."/>
            <person name="Veneault-Fourrey C."/>
            <person name="LaButti K."/>
            <person name="Lindquist E.A."/>
            <person name="Lipzen A."/>
            <person name="Lundell T."/>
            <person name="Morin E."/>
            <person name="Murat C."/>
            <person name="Riley R."/>
            <person name="Ohm R."/>
            <person name="Sun H."/>
            <person name="Tunlid A."/>
            <person name="Henrissat B."/>
            <person name="Grigoriev I.V."/>
            <person name="Hibbett D.S."/>
            <person name="Martin F."/>
        </authorList>
    </citation>
    <scope>NUCLEOTIDE SEQUENCE [LARGE SCALE GENOMIC DNA]</scope>
    <source>
        <strain evidence="3 4">SS14</strain>
    </source>
</reference>
<feature type="transmembrane region" description="Helical" evidence="2">
    <location>
        <begin position="87"/>
        <end position="110"/>
    </location>
</feature>
<dbReference type="AlphaFoldDB" id="A0A0C9V7L4"/>